<sequence>MAKFLDTHGFRKSQAHGACKGNPGSSSDLDVAATKGVAPSELLELSYSRLFVLFCFLSSSDVLVFSFHFGS</sequence>
<dbReference type="EMBL" id="JACXVP010000009">
    <property type="protein sequence ID" value="KAG5585309.1"/>
    <property type="molecule type" value="Genomic_DNA"/>
</dbReference>
<protein>
    <submittedName>
        <fullName evidence="2">Uncharacterized protein</fullName>
    </submittedName>
</protein>
<proteinExistence type="predicted"/>
<comment type="caution">
    <text evidence="2">The sequence shown here is derived from an EMBL/GenBank/DDBJ whole genome shotgun (WGS) entry which is preliminary data.</text>
</comment>
<dbReference type="AlphaFoldDB" id="A0A9J5XCG7"/>
<dbReference type="Proteomes" id="UP000824120">
    <property type="component" value="Chromosome 9"/>
</dbReference>
<accession>A0A9J5XCG7</accession>
<evidence type="ECO:0000313" key="3">
    <source>
        <dbReference type="Proteomes" id="UP000824120"/>
    </source>
</evidence>
<keyword evidence="3" id="KW-1185">Reference proteome</keyword>
<evidence type="ECO:0000256" key="1">
    <source>
        <dbReference type="SAM" id="MobiDB-lite"/>
    </source>
</evidence>
<feature type="region of interest" description="Disordered" evidence="1">
    <location>
        <begin position="1"/>
        <end position="28"/>
    </location>
</feature>
<gene>
    <name evidence="2" type="ORF">H5410_045743</name>
</gene>
<reference evidence="2 3" key="1">
    <citation type="submission" date="2020-09" db="EMBL/GenBank/DDBJ databases">
        <title>De no assembly of potato wild relative species, Solanum commersonii.</title>
        <authorList>
            <person name="Cho K."/>
        </authorList>
    </citation>
    <scope>NUCLEOTIDE SEQUENCE [LARGE SCALE GENOMIC DNA]</scope>
    <source>
        <strain evidence="2">LZ3.2</strain>
        <tissue evidence="2">Leaf</tissue>
    </source>
</reference>
<name>A0A9J5XCG7_SOLCO</name>
<evidence type="ECO:0000313" key="2">
    <source>
        <dbReference type="EMBL" id="KAG5585309.1"/>
    </source>
</evidence>
<organism evidence="2 3">
    <name type="scientific">Solanum commersonii</name>
    <name type="common">Commerson's wild potato</name>
    <name type="synonym">Commerson's nightshade</name>
    <dbReference type="NCBI Taxonomy" id="4109"/>
    <lineage>
        <taxon>Eukaryota</taxon>
        <taxon>Viridiplantae</taxon>
        <taxon>Streptophyta</taxon>
        <taxon>Embryophyta</taxon>
        <taxon>Tracheophyta</taxon>
        <taxon>Spermatophyta</taxon>
        <taxon>Magnoliopsida</taxon>
        <taxon>eudicotyledons</taxon>
        <taxon>Gunneridae</taxon>
        <taxon>Pentapetalae</taxon>
        <taxon>asterids</taxon>
        <taxon>lamiids</taxon>
        <taxon>Solanales</taxon>
        <taxon>Solanaceae</taxon>
        <taxon>Solanoideae</taxon>
        <taxon>Solaneae</taxon>
        <taxon>Solanum</taxon>
    </lineage>
</organism>